<sequence>MGALVAKVKFWKIKPEIRVLGIDDGPFEPHAGGEVPLVGAVFRGGRWLDGVLSTTIEQDGTNATERVVEMVNRSRHRGQLRIVMADGVTFA</sequence>
<dbReference type="Pfam" id="PF01949">
    <property type="entry name" value="Endo_dU"/>
    <property type="match status" value="1"/>
</dbReference>
<dbReference type="PANTHER" id="PTHR39518">
    <property type="entry name" value="UPF0215 PROTEIN MJ1150"/>
    <property type="match status" value="1"/>
</dbReference>
<name>X1Q092_9ZZZZ</name>
<gene>
    <name evidence="1" type="ORF">S06H3_62416</name>
</gene>
<proteinExistence type="predicted"/>
<dbReference type="PANTHER" id="PTHR39518:SF2">
    <property type="entry name" value="UPF0215 PROTEIN MJ1150"/>
    <property type="match status" value="1"/>
</dbReference>
<reference evidence="1" key="1">
    <citation type="journal article" date="2014" name="Front. Microbiol.">
        <title>High frequency of phylogenetically diverse reductive dehalogenase-homologous genes in deep subseafloor sedimentary metagenomes.</title>
        <authorList>
            <person name="Kawai M."/>
            <person name="Futagami T."/>
            <person name="Toyoda A."/>
            <person name="Takaki Y."/>
            <person name="Nishi S."/>
            <person name="Hori S."/>
            <person name="Arai W."/>
            <person name="Tsubouchi T."/>
            <person name="Morono Y."/>
            <person name="Uchiyama I."/>
            <person name="Ito T."/>
            <person name="Fujiyama A."/>
            <person name="Inagaki F."/>
            <person name="Takami H."/>
        </authorList>
    </citation>
    <scope>NUCLEOTIDE SEQUENCE</scope>
    <source>
        <strain evidence="1">Expedition CK06-06</strain>
    </source>
</reference>
<dbReference type="EMBL" id="BARV01041145">
    <property type="protein sequence ID" value="GAI48176.1"/>
    <property type="molecule type" value="Genomic_DNA"/>
</dbReference>
<dbReference type="Gene3D" id="3.30.2170.10">
    <property type="entry name" value="archaeoglobus fulgidus dsm 4304 superfamily"/>
    <property type="match status" value="1"/>
</dbReference>
<accession>X1Q092</accession>
<feature type="non-terminal residue" evidence="1">
    <location>
        <position position="91"/>
    </location>
</feature>
<organism evidence="1">
    <name type="scientific">marine sediment metagenome</name>
    <dbReference type="NCBI Taxonomy" id="412755"/>
    <lineage>
        <taxon>unclassified sequences</taxon>
        <taxon>metagenomes</taxon>
        <taxon>ecological metagenomes</taxon>
    </lineage>
</organism>
<evidence type="ECO:0000313" key="1">
    <source>
        <dbReference type="EMBL" id="GAI48176.1"/>
    </source>
</evidence>
<comment type="caution">
    <text evidence="1">The sequence shown here is derived from an EMBL/GenBank/DDBJ whole genome shotgun (WGS) entry which is preliminary data.</text>
</comment>
<protein>
    <submittedName>
        <fullName evidence="1">Uncharacterized protein</fullName>
    </submittedName>
</protein>
<dbReference type="AlphaFoldDB" id="X1Q092"/>
<dbReference type="InterPro" id="IPR002802">
    <property type="entry name" value="Endo_dU"/>
</dbReference>